<dbReference type="SUPFAM" id="SSF75620">
    <property type="entry name" value="Release factor"/>
    <property type="match status" value="1"/>
</dbReference>
<dbReference type="GO" id="GO:0003747">
    <property type="term" value="F:translation release factor activity"/>
    <property type="evidence" value="ECO:0007669"/>
    <property type="project" value="InterPro"/>
</dbReference>
<organism evidence="4 5">
    <name type="scientific">Pseudokineococcus lusitanus</name>
    <dbReference type="NCBI Taxonomy" id="763993"/>
    <lineage>
        <taxon>Bacteria</taxon>
        <taxon>Bacillati</taxon>
        <taxon>Actinomycetota</taxon>
        <taxon>Actinomycetes</taxon>
        <taxon>Kineosporiales</taxon>
        <taxon>Kineosporiaceae</taxon>
        <taxon>Pseudokineococcus</taxon>
    </lineage>
</organism>
<evidence type="ECO:0000256" key="2">
    <source>
        <dbReference type="SAM" id="MobiDB-lite"/>
    </source>
</evidence>
<sequence>MPPSPAPAPRPEGDGATGDLRVRVPGRREVVLPAGELRWRFSRAGGPGGQGVNTADSRVELRWDPETSRALRPEQRERLRERLAGRLVGGALLVVAAEHREQRRNRSAARDRLAALVAEGLAPPPAPRRDTAPSRRARARRTDTKTARGRTKALRRRPDDG</sequence>
<dbReference type="InterPro" id="IPR045853">
    <property type="entry name" value="Pep_chain_release_fac_I_sf"/>
</dbReference>
<dbReference type="NCBIfam" id="NF006718">
    <property type="entry name" value="PRK09256.1"/>
    <property type="match status" value="1"/>
</dbReference>
<comment type="similarity">
    <text evidence="1">Belongs to the prokaryotic/mitochondrial release factor family.</text>
</comment>
<dbReference type="InParanoid" id="A0A3N1HT17"/>
<accession>A0A3N1HT17</accession>
<dbReference type="PANTHER" id="PTHR47814:SF1">
    <property type="entry name" value="PEPTIDYL-TRNA HYDROLASE ARFB"/>
    <property type="match status" value="1"/>
</dbReference>
<dbReference type="GO" id="GO:0043022">
    <property type="term" value="F:ribosome binding"/>
    <property type="evidence" value="ECO:0007669"/>
    <property type="project" value="TreeGrafter"/>
</dbReference>
<dbReference type="InterPro" id="IPR000352">
    <property type="entry name" value="Pep_chain_release_fac_I"/>
</dbReference>
<keyword evidence="5" id="KW-1185">Reference proteome</keyword>
<name>A0A3N1HT17_9ACTN</name>
<feature type="domain" description="Prokaryotic-type class I peptide chain release factors" evidence="3">
    <location>
        <begin position="29"/>
        <end position="155"/>
    </location>
</feature>
<evidence type="ECO:0000259" key="3">
    <source>
        <dbReference type="Pfam" id="PF00472"/>
    </source>
</evidence>
<dbReference type="Pfam" id="PF00472">
    <property type="entry name" value="RF-1"/>
    <property type="match status" value="1"/>
</dbReference>
<dbReference type="Proteomes" id="UP000276232">
    <property type="component" value="Unassembled WGS sequence"/>
</dbReference>
<dbReference type="PANTHER" id="PTHR47814">
    <property type="entry name" value="PEPTIDYL-TRNA HYDROLASE ARFB"/>
    <property type="match status" value="1"/>
</dbReference>
<gene>
    <name evidence="4" type="ORF">EDC03_0232</name>
</gene>
<dbReference type="RefSeq" id="WP_241966956.1">
    <property type="nucleotide sequence ID" value="NZ_RJKN01000001.1"/>
</dbReference>
<protein>
    <submittedName>
        <fullName evidence="4">Ribosome-associated protein</fullName>
    </submittedName>
</protein>
<dbReference type="GO" id="GO:0004045">
    <property type="term" value="F:peptidyl-tRNA hydrolase activity"/>
    <property type="evidence" value="ECO:0007669"/>
    <property type="project" value="TreeGrafter"/>
</dbReference>
<reference evidence="4 5" key="1">
    <citation type="journal article" date="2015" name="Stand. Genomic Sci.">
        <title>Genomic Encyclopedia of Bacterial and Archaeal Type Strains, Phase III: the genomes of soil and plant-associated and newly described type strains.</title>
        <authorList>
            <person name="Whitman W.B."/>
            <person name="Woyke T."/>
            <person name="Klenk H.P."/>
            <person name="Zhou Y."/>
            <person name="Lilburn T.G."/>
            <person name="Beck B.J."/>
            <person name="De Vos P."/>
            <person name="Vandamme P."/>
            <person name="Eisen J.A."/>
            <person name="Garrity G."/>
            <person name="Hugenholtz P."/>
            <person name="Kyrpides N.C."/>
        </authorList>
    </citation>
    <scope>NUCLEOTIDE SEQUENCE [LARGE SCALE GENOMIC DNA]</scope>
    <source>
        <strain evidence="4 5">CECT 7306</strain>
    </source>
</reference>
<dbReference type="AlphaFoldDB" id="A0A3N1HT17"/>
<comment type="caution">
    <text evidence="4">The sequence shown here is derived from an EMBL/GenBank/DDBJ whole genome shotgun (WGS) entry which is preliminary data.</text>
</comment>
<dbReference type="Gene3D" id="3.30.160.20">
    <property type="match status" value="1"/>
</dbReference>
<feature type="region of interest" description="Disordered" evidence="2">
    <location>
        <begin position="1"/>
        <end position="20"/>
    </location>
</feature>
<feature type="region of interest" description="Disordered" evidence="2">
    <location>
        <begin position="117"/>
        <end position="161"/>
    </location>
</feature>
<evidence type="ECO:0000313" key="5">
    <source>
        <dbReference type="Proteomes" id="UP000276232"/>
    </source>
</evidence>
<evidence type="ECO:0000256" key="1">
    <source>
        <dbReference type="ARBA" id="ARBA00010835"/>
    </source>
</evidence>
<dbReference type="EMBL" id="RJKN01000001">
    <property type="protein sequence ID" value="ROP45627.1"/>
    <property type="molecule type" value="Genomic_DNA"/>
</dbReference>
<dbReference type="GO" id="GO:0072344">
    <property type="term" value="P:rescue of stalled ribosome"/>
    <property type="evidence" value="ECO:0007669"/>
    <property type="project" value="TreeGrafter"/>
</dbReference>
<proteinExistence type="inferred from homology"/>
<evidence type="ECO:0000313" key="4">
    <source>
        <dbReference type="EMBL" id="ROP45627.1"/>
    </source>
</evidence>
<feature type="compositionally biased region" description="Pro residues" evidence="2">
    <location>
        <begin position="1"/>
        <end position="10"/>
    </location>
</feature>